<organism evidence="1 2">
    <name type="scientific">Mucuna pruriens</name>
    <name type="common">Velvet bean</name>
    <name type="synonym">Dolichos pruriens</name>
    <dbReference type="NCBI Taxonomy" id="157652"/>
    <lineage>
        <taxon>Eukaryota</taxon>
        <taxon>Viridiplantae</taxon>
        <taxon>Streptophyta</taxon>
        <taxon>Embryophyta</taxon>
        <taxon>Tracheophyta</taxon>
        <taxon>Spermatophyta</taxon>
        <taxon>Magnoliopsida</taxon>
        <taxon>eudicotyledons</taxon>
        <taxon>Gunneridae</taxon>
        <taxon>Pentapetalae</taxon>
        <taxon>rosids</taxon>
        <taxon>fabids</taxon>
        <taxon>Fabales</taxon>
        <taxon>Fabaceae</taxon>
        <taxon>Papilionoideae</taxon>
        <taxon>50 kb inversion clade</taxon>
        <taxon>NPAAA clade</taxon>
        <taxon>indigoferoid/millettioid clade</taxon>
        <taxon>Phaseoleae</taxon>
        <taxon>Mucuna</taxon>
    </lineage>
</organism>
<accession>A0A371F146</accession>
<dbReference type="EMBL" id="QJKJ01011100">
    <property type="protein sequence ID" value="RDX72002.1"/>
    <property type="molecule type" value="Genomic_DNA"/>
</dbReference>
<comment type="caution">
    <text evidence="1">The sequence shown here is derived from an EMBL/GenBank/DDBJ whole genome shotgun (WGS) entry which is preliminary data.</text>
</comment>
<evidence type="ECO:0000313" key="1">
    <source>
        <dbReference type="EMBL" id="RDX72002.1"/>
    </source>
</evidence>
<name>A0A371F146_MUCPR</name>
<protein>
    <submittedName>
        <fullName evidence="1">Uncharacterized protein</fullName>
    </submittedName>
</protein>
<dbReference type="AlphaFoldDB" id="A0A371F146"/>
<keyword evidence="2" id="KW-1185">Reference proteome</keyword>
<gene>
    <name evidence="1" type="ORF">CR513_48578</name>
</gene>
<dbReference type="Proteomes" id="UP000257109">
    <property type="component" value="Unassembled WGS sequence"/>
</dbReference>
<reference evidence="1" key="1">
    <citation type="submission" date="2018-05" db="EMBL/GenBank/DDBJ databases">
        <title>Draft genome of Mucuna pruriens seed.</title>
        <authorList>
            <person name="Nnadi N.E."/>
            <person name="Vos R."/>
            <person name="Hasami M.H."/>
            <person name="Devisetty U.K."/>
            <person name="Aguiy J.C."/>
        </authorList>
    </citation>
    <scope>NUCLEOTIDE SEQUENCE [LARGE SCALE GENOMIC DNA]</scope>
    <source>
        <strain evidence="1">JCA_2017</strain>
    </source>
</reference>
<sequence length="110" mass="12892">MKAYLDALVTEALLRTIINLYYNFDSKVNRSHFLDFLKQKYEGNKKVKGMQNCYTLCMSKNKRDMEREENKIEGALHAKFKLNQGRKGKKKKKTNKTLLGKETVLMKGVR</sequence>
<feature type="non-terminal residue" evidence="1">
    <location>
        <position position="1"/>
    </location>
</feature>
<evidence type="ECO:0000313" key="2">
    <source>
        <dbReference type="Proteomes" id="UP000257109"/>
    </source>
</evidence>
<proteinExistence type="predicted"/>